<dbReference type="GO" id="GO:0005886">
    <property type="term" value="C:plasma membrane"/>
    <property type="evidence" value="ECO:0007669"/>
    <property type="project" value="UniProtKB-SubCell"/>
</dbReference>
<dbReference type="EMBL" id="SOFM01000040">
    <property type="protein sequence ID" value="TFC01774.1"/>
    <property type="molecule type" value="Genomic_DNA"/>
</dbReference>
<evidence type="ECO:0000256" key="1">
    <source>
        <dbReference type="ARBA" id="ARBA00004651"/>
    </source>
</evidence>
<keyword evidence="5 7" id="KW-1133">Transmembrane helix</keyword>
<gene>
    <name evidence="9" type="ORF">E3O32_12950</name>
</gene>
<feature type="transmembrane region" description="Helical" evidence="7">
    <location>
        <begin position="107"/>
        <end position="129"/>
    </location>
</feature>
<evidence type="ECO:0000256" key="4">
    <source>
        <dbReference type="ARBA" id="ARBA00022692"/>
    </source>
</evidence>
<organism evidence="9 10">
    <name type="scientific">Cryobacterium mannosilyticum</name>
    <dbReference type="NCBI Taxonomy" id="1259190"/>
    <lineage>
        <taxon>Bacteria</taxon>
        <taxon>Bacillati</taxon>
        <taxon>Actinomycetota</taxon>
        <taxon>Actinomycetes</taxon>
        <taxon>Micrococcales</taxon>
        <taxon>Microbacteriaceae</taxon>
        <taxon>Cryobacterium</taxon>
    </lineage>
</organism>
<dbReference type="PANTHER" id="PTHR43744">
    <property type="entry name" value="ABC TRANSPORTER PERMEASE PROTEIN MG189-RELATED-RELATED"/>
    <property type="match status" value="1"/>
</dbReference>
<feature type="domain" description="ABC transmembrane type-1" evidence="8">
    <location>
        <begin position="70"/>
        <end position="260"/>
    </location>
</feature>
<dbReference type="Proteomes" id="UP000297643">
    <property type="component" value="Unassembled WGS sequence"/>
</dbReference>
<dbReference type="InterPro" id="IPR000515">
    <property type="entry name" value="MetI-like"/>
</dbReference>
<reference evidence="9 10" key="1">
    <citation type="submission" date="2019-03" db="EMBL/GenBank/DDBJ databases">
        <title>Genomics of glacier-inhabiting Cryobacterium strains.</title>
        <authorList>
            <person name="Liu Q."/>
            <person name="Xin Y.-H."/>
        </authorList>
    </citation>
    <scope>NUCLEOTIDE SEQUENCE [LARGE SCALE GENOMIC DNA]</scope>
    <source>
        <strain evidence="9 10">RHLT2-21</strain>
    </source>
</reference>
<dbReference type="AlphaFoldDB" id="A0A4R8W3P0"/>
<protein>
    <submittedName>
        <fullName evidence="9">Carbohydrate ABC transporter permease</fullName>
    </submittedName>
</protein>
<keyword evidence="2 7" id="KW-0813">Transport</keyword>
<dbReference type="PROSITE" id="PS50928">
    <property type="entry name" value="ABC_TM1"/>
    <property type="match status" value="1"/>
</dbReference>
<feature type="transmembrane region" description="Helical" evidence="7">
    <location>
        <begin position="241"/>
        <end position="260"/>
    </location>
</feature>
<evidence type="ECO:0000256" key="3">
    <source>
        <dbReference type="ARBA" id="ARBA00022475"/>
    </source>
</evidence>
<dbReference type="RefSeq" id="WP_134510146.1">
    <property type="nucleotide sequence ID" value="NZ_SOFM01000040.1"/>
</dbReference>
<feature type="transmembrane region" description="Helical" evidence="7">
    <location>
        <begin position="12"/>
        <end position="33"/>
    </location>
</feature>
<comment type="subcellular location">
    <subcellularLocation>
        <location evidence="1 7">Cell membrane</location>
        <topology evidence="1 7">Multi-pass membrane protein</topology>
    </subcellularLocation>
</comment>
<feature type="transmembrane region" description="Helical" evidence="7">
    <location>
        <begin position="181"/>
        <end position="206"/>
    </location>
</feature>
<keyword evidence="4 7" id="KW-0812">Transmembrane</keyword>
<evidence type="ECO:0000313" key="9">
    <source>
        <dbReference type="EMBL" id="TFC01774.1"/>
    </source>
</evidence>
<evidence type="ECO:0000313" key="10">
    <source>
        <dbReference type="Proteomes" id="UP000297643"/>
    </source>
</evidence>
<evidence type="ECO:0000256" key="6">
    <source>
        <dbReference type="ARBA" id="ARBA00023136"/>
    </source>
</evidence>
<dbReference type="SUPFAM" id="SSF161098">
    <property type="entry name" value="MetI-like"/>
    <property type="match status" value="1"/>
</dbReference>
<dbReference type="CDD" id="cd06261">
    <property type="entry name" value="TM_PBP2"/>
    <property type="match status" value="1"/>
</dbReference>
<dbReference type="Gene3D" id="1.10.3720.10">
    <property type="entry name" value="MetI-like"/>
    <property type="match status" value="1"/>
</dbReference>
<accession>A0A4R8W3P0</accession>
<keyword evidence="10" id="KW-1185">Reference proteome</keyword>
<comment type="similarity">
    <text evidence="7">Belongs to the binding-protein-dependent transport system permease family.</text>
</comment>
<comment type="caution">
    <text evidence="9">The sequence shown here is derived from an EMBL/GenBank/DDBJ whole genome shotgun (WGS) entry which is preliminary data.</text>
</comment>
<feature type="transmembrane region" description="Helical" evidence="7">
    <location>
        <begin position="75"/>
        <end position="95"/>
    </location>
</feature>
<dbReference type="InterPro" id="IPR035906">
    <property type="entry name" value="MetI-like_sf"/>
</dbReference>
<dbReference type="GO" id="GO:0055085">
    <property type="term" value="P:transmembrane transport"/>
    <property type="evidence" value="ECO:0007669"/>
    <property type="project" value="InterPro"/>
</dbReference>
<evidence type="ECO:0000256" key="2">
    <source>
        <dbReference type="ARBA" id="ARBA00022448"/>
    </source>
</evidence>
<dbReference type="Pfam" id="PF00528">
    <property type="entry name" value="BPD_transp_1"/>
    <property type="match status" value="1"/>
</dbReference>
<evidence type="ECO:0000259" key="8">
    <source>
        <dbReference type="PROSITE" id="PS50928"/>
    </source>
</evidence>
<dbReference type="PANTHER" id="PTHR43744:SF3">
    <property type="entry name" value="LACTOSE TRANSPORT SYSTEM PERMEASE PROTEIN LACG"/>
    <property type="match status" value="1"/>
</dbReference>
<proteinExistence type="inferred from homology"/>
<keyword evidence="6 7" id="KW-0472">Membrane</keyword>
<name>A0A4R8W3P0_9MICO</name>
<feature type="transmembrane region" description="Helical" evidence="7">
    <location>
        <begin position="141"/>
        <end position="160"/>
    </location>
</feature>
<evidence type="ECO:0000256" key="7">
    <source>
        <dbReference type="RuleBase" id="RU363032"/>
    </source>
</evidence>
<sequence>MIRSLWTTGKYASLVLGSLVALVPIVVIVFASLKTNTEYATSGPLVPPENWLNFGNFVTAFVKGRMLTGFLNTTFIAVVSVTGTILIGTMAAYVLDRFEFRFKKLVFALFLIATLVPAVTTQVATYQVVNWFHLVNTHGAAIILFMGTDILSIYIFIQFMQSIPRSLDEAAMLDGASRLGIYWRIILPLLGPAIATVVIIKGIAIYNEFYIPYLYMPGQDLAVISTSLFRFQGPYGAQWEVIAAGIMIVILPTLIIFLFLQRFIYNGVTSGATK</sequence>
<evidence type="ECO:0000256" key="5">
    <source>
        <dbReference type="ARBA" id="ARBA00022989"/>
    </source>
</evidence>
<keyword evidence="3" id="KW-1003">Cell membrane</keyword>